<proteinExistence type="predicted"/>
<evidence type="ECO:0000313" key="2">
    <source>
        <dbReference type="EMBL" id="MBC8571669.1"/>
    </source>
</evidence>
<comment type="caution">
    <text evidence="2">The sequence shown here is derived from an EMBL/GenBank/DDBJ whole genome shotgun (WGS) entry which is preliminary data.</text>
</comment>
<name>A0ABR7N5J4_9FIRM</name>
<keyword evidence="1" id="KW-0472">Membrane</keyword>
<feature type="transmembrane region" description="Helical" evidence="1">
    <location>
        <begin position="21"/>
        <end position="45"/>
    </location>
</feature>
<keyword evidence="3" id="KW-1185">Reference proteome</keyword>
<accession>A0ABR7N5J4</accession>
<gene>
    <name evidence="2" type="ORF">H8716_01000</name>
</gene>
<dbReference type="RefSeq" id="WP_249306617.1">
    <property type="nucleotide sequence ID" value="NZ_JACRSZ010000001.1"/>
</dbReference>
<feature type="transmembrane region" description="Helical" evidence="1">
    <location>
        <begin position="51"/>
        <end position="68"/>
    </location>
</feature>
<protein>
    <submittedName>
        <fullName evidence="2">Uncharacterized protein</fullName>
    </submittedName>
</protein>
<reference evidence="2 3" key="1">
    <citation type="submission" date="2020-08" db="EMBL/GenBank/DDBJ databases">
        <title>Genome public.</title>
        <authorList>
            <person name="Liu C."/>
            <person name="Sun Q."/>
        </authorList>
    </citation>
    <scope>NUCLEOTIDE SEQUENCE [LARGE SCALE GENOMIC DNA]</scope>
    <source>
        <strain evidence="2 3">NSJ-46</strain>
    </source>
</reference>
<keyword evidence="1" id="KW-1133">Transmembrane helix</keyword>
<evidence type="ECO:0000256" key="1">
    <source>
        <dbReference type="SAM" id="Phobius"/>
    </source>
</evidence>
<dbReference type="Proteomes" id="UP000657421">
    <property type="component" value="Unassembled WGS sequence"/>
</dbReference>
<organism evidence="2 3">
    <name type="scientific">Jingyaoa shaoxingensis</name>
    <dbReference type="NCBI Taxonomy" id="2763671"/>
    <lineage>
        <taxon>Bacteria</taxon>
        <taxon>Bacillati</taxon>
        <taxon>Bacillota</taxon>
        <taxon>Clostridia</taxon>
        <taxon>Lachnospirales</taxon>
        <taxon>Lachnospiraceae</taxon>
        <taxon>Jingyaoa</taxon>
    </lineage>
</organism>
<evidence type="ECO:0000313" key="3">
    <source>
        <dbReference type="Proteomes" id="UP000657421"/>
    </source>
</evidence>
<sequence length="70" mass="7741">MRFMYELMQEKGKMSKESAAFLTVALMLSMVSLLTAIVISMIGLWGYADTIISLEVLIGGLASLLWILNL</sequence>
<dbReference type="EMBL" id="JACRSZ010000001">
    <property type="protein sequence ID" value="MBC8571669.1"/>
    <property type="molecule type" value="Genomic_DNA"/>
</dbReference>
<keyword evidence="1" id="KW-0812">Transmembrane</keyword>